<dbReference type="EMBL" id="JAKJXP020000091">
    <property type="protein sequence ID" value="KAK7747561.1"/>
    <property type="molecule type" value="Genomic_DNA"/>
</dbReference>
<dbReference type="InterPro" id="IPR029058">
    <property type="entry name" value="AB_hydrolase_fold"/>
</dbReference>
<evidence type="ECO:0000313" key="3">
    <source>
        <dbReference type="EMBL" id="KAK7747561.1"/>
    </source>
</evidence>
<evidence type="ECO:0000259" key="2">
    <source>
        <dbReference type="Pfam" id="PF12697"/>
    </source>
</evidence>
<evidence type="ECO:0000313" key="4">
    <source>
        <dbReference type="Proteomes" id="UP001320420"/>
    </source>
</evidence>
<feature type="signal peptide" evidence="1">
    <location>
        <begin position="1"/>
        <end position="22"/>
    </location>
</feature>
<keyword evidence="1" id="KW-0732">Signal</keyword>
<dbReference type="InterPro" id="IPR000073">
    <property type="entry name" value="AB_hydrolase_1"/>
</dbReference>
<protein>
    <recommendedName>
        <fullName evidence="2">AB hydrolase-1 domain-containing protein</fullName>
    </recommendedName>
</protein>
<accession>A0AAN9YKM2</accession>
<dbReference type="Proteomes" id="UP001320420">
    <property type="component" value="Unassembled WGS sequence"/>
</dbReference>
<feature type="domain" description="AB hydrolase-1" evidence="2">
    <location>
        <begin position="100"/>
        <end position="275"/>
    </location>
</feature>
<gene>
    <name evidence="3" type="ORF">SLS62_009059</name>
</gene>
<reference evidence="3 4" key="1">
    <citation type="submission" date="2024-02" db="EMBL/GenBank/DDBJ databases">
        <title>De novo assembly and annotation of 12 fungi associated with fruit tree decline syndrome in Ontario, Canada.</title>
        <authorList>
            <person name="Sulman M."/>
            <person name="Ellouze W."/>
            <person name="Ilyukhin E."/>
        </authorList>
    </citation>
    <scope>NUCLEOTIDE SEQUENCE [LARGE SCALE GENOMIC DNA]</scope>
    <source>
        <strain evidence="3 4">M11/M66-122</strain>
    </source>
</reference>
<dbReference type="SUPFAM" id="SSF53474">
    <property type="entry name" value="alpha/beta-Hydrolases"/>
    <property type="match status" value="1"/>
</dbReference>
<keyword evidence="4" id="KW-1185">Reference proteome</keyword>
<evidence type="ECO:0000256" key="1">
    <source>
        <dbReference type="SAM" id="SignalP"/>
    </source>
</evidence>
<dbReference type="Gene3D" id="3.40.50.1820">
    <property type="entry name" value="alpha/beta hydrolase"/>
    <property type="match status" value="1"/>
</dbReference>
<sequence>MTRLFTTTSTLLLASLAAAVVARQCQNLTFPVSITARNGKFDLKAPSNNIEVTNFILDLTQPGRNLSDILLQDYVTINGTFSMGATYCEPDTGPGKALQVLTHGVGFDRGYWDFPYHDYNYSYVSAALAANYSTFAYDRLGIGQSSAPSREPIAEIQPWLEIASLHALTLQLRAAALPGIARYAKIFHVGHSFGSRLTYNLAATYPEVGAVSDGIALTGFSHVSFLNVGGAPLGLEGPYFAMGANFAGARSLLPRFAAYPDGYVALADRQALHNDFFAPGNFDPEILAPAFEATQPITVGELLTLNNPGNVNSTFGGPVLLITGGTSTLCYCLPHA</sequence>
<organism evidence="3 4">
    <name type="scientific">Diatrype stigma</name>
    <dbReference type="NCBI Taxonomy" id="117547"/>
    <lineage>
        <taxon>Eukaryota</taxon>
        <taxon>Fungi</taxon>
        <taxon>Dikarya</taxon>
        <taxon>Ascomycota</taxon>
        <taxon>Pezizomycotina</taxon>
        <taxon>Sordariomycetes</taxon>
        <taxon>Xylariomycetidae</taxon>
        <taxon>Xylariales</taxon>
        <taxon>Diatrypaceae</taxon>
        <taxon>Diatrype</taxon>
    </lineage>
</organism>
<name>A0AAN9YKM2_9PEZI</name>
<proteinExistence type="predicted"/>
<comment type="caution">
    <text evidence="3">The sequence shown here is derived from an EMBL/GenBank/DDBJ whole genome shotgun (WGS) entry which is preliminary data.</text>
</comment>
<dbReference type="AlphaFoldDB" id="A0AAN9YKM2"/>
<feature type="chain" id="PRO_5042854896" description="AB hydrolase-1 domain-containing protein" evidence="1">
    <location>
        <begin position="23"/>
        <end position="336"/>
    </location>
</feature>
<dbReference type="Pfam" id="PF12697">
    <property type="entry name" value="Abhydrolase_6"/>
    <property type="match status" value="1"/>
</dbReference>